<sequence>MHSVSAGSRRKRPSGIKEVREEWHVQKFAGQWQRLRLRVLDVVLVDPQDEELTEGLVSVTEDDGQACEDALQGVGVVAVHVEEPHTAGKAGDWWGAESRGAANLQREQAFSVDRYELLQYFFSLLFHGILPVVLALGTMDRSASVGGGSGYGGGSGNGASPTPSPYGTTSRHVPRPSNTPTIPLLFVNTDPSMVPCRRVSDKREMVPLSACIQSQSPDGTPGSILARQNTSTSRHQAELTERIRALKDQMRGCHLSRRP</sequence>
<evidence type="ECO:0000256" key="1">
    <source>
        <dbReference type="SAM" id="MobiDB-lite"/>
    </source>
</evidence>
<evidence type="ECO:0000313" key="2">
    <source>
        <dbReference type="EMBL" id="PIL35909.1"/>
    </source>
</evidence>
<dbReference type="Proteomes" id="UP000230002">
    <property type="component" value="Unassembled WGS sequence"/>
</dbReference>
<organism evidence="2 3">
    <name type="scientific">Ganoderma sinense ZZ0214-1</name>
    <dbReference type="NCBI Taxonomy" id="1077348"/>
    <lineage>
        <taxon>Eukaryota</taxon>
        <taxon>Fungi</taxon>
        <taxon>Dikarya</taxon>
        <taxon>Basidiomycota</taxon>
        <taxon>Agaricomycotina</taxon>
        <taxon>Agaricomycetes</taxon>
        <taxon>Polyporales</taxon>
        <taxon>Polyporaceae</taxon>
        <taxon>Ganoderma</taxon>
    </lineage>
</organism>
<gene>
    <name evidence="2" type="ORF">GSI_01569</name>
</gene>
<comment type="caution">
    <text evidence="2">The sequence shown here is derived from an EMBL/GenBank/DDBJ whole genome shotgun (WGS) entry which is preliminary data.</text>
</comment>
<feature type="compositionally biased region" description="Polar residues" evidence="1">
    <location>
        <begin position="165"/>
        <end position="181"/>
    </location>
</feature>
<evidence type="ECO:0000313" key="3">
    <source>
        <dbReference type="Proteomes" id="UP000230002"/>
    </source>
</evidence>
<dbReference type="AlphaFoldDB" id="A0A2G8SQ59"/>
<name>A0A2G8SQ59_9APHY</name>
<accession>A0A2G8SQ59</accession>
<keyword evidence="3" id="KW-1185">Reference proteome</keyword>
<feature type="region of interest" description="Disordered" evidence="1">
    <location>
        <begin position="150"/>
        <end position="184"/>
    </location>
</feature>
<proteinExistence type="predicted"/>
<dbReference type="EMBL" id="AYKW01000002">
    <property type="protein sequence ID" value="PIL35909.1"/>
    <property type="molecule type" value="Genomic_DNA"/>
</dbReference>
<feature type="region of interest" description="Disordered" evidence="1">
    <location>
        <begin position="212"/>
        <end position="237"/>
    </location>
</feature>
<reference evidence="2 3" key="1">
    <citation type="journal article" date="2015" name="Sci. Rep.">
        <title>Chromosome-level genome map provides insights into diverse defense mechanisms in the medicinal fungus Ganoderma sinense.</title>
        <authorList>
            <person name="Zhu Y."/>
            <person name="Xu J."/>
            <person name="Sun C."/>
            <person name="Zhou S."/>
            <person name="Xu H."/>
            <person name="Nelson D.R."/>
            <person name="Qian J."/>
            <person name="Song J."/>
            <person name="Luo H."/>
            <person name="Xiang L."/>
            <person name="Li Y."/>
            <person name="Xu Z."/>
            <person name="Ji A."/>
            <person name="Wang L."/>
            <person name="Lu S."/>
            <person name="Hayward A."/>
            <person name="Sun W."/>
            <person name="Li X."/>
            <person name="Schwartz D.C."/>
            <person name="Wang Y."/>
            <person name="Chen S."/>
        </authorList>
    </citation>
    <scope>NUCLEOTIDE SEQUENCE [LARGE SCALE GENOMIC DNA]</scope>
    <source>
        <strain evidence="2 3">ZZ0214-1</strain>
    </source>
</reference>
<protein>
    <submittedName>
        <fullName evidence="2">Uncharacterized protein</fullName>
    </submittedName>
</protein>